<reference evidence="2 3" key="1">
    <citation type="submission" date="2019-01" db="EMBL/GenBank/DDBJ databases">
        <title>Genomes sequencing and comparative genomics of infectious freshwater microsporidia, Cucumispora dikerogammari and Thelohania contejeani.</title>
        <authorList>
            <person name="Cormier A."/>
            <person name="Giraud I."/>
            <person name="Wattier R."/>
            <person name="Teixeira M."/>
            <person name="Grandjean F."/>
            <person name="Rigaud T."/>
            <person name="Cordaux R."/>
        </authorList>
    </citation>
    <scope>NUCLEOTIDE SEQUENCE [LARGE SCALE GENOMIC DNA]</scope>
    <source>
        <strain evidence="2">T1</strain>
        <tissue evidence="2">Spores</tissue>
    </source>
</reference>
<gene>
    <name evidence="2" type="ORF">TCON_0206</name>
</gene>
<evidence type="ECO:0008006" key="4">
    <source>
        <dbReference type="Google" id="ProtNLM"/>
    </source>
</evidence>
<sequence>MNKIYFLINCIIYVIKGGIVDYNSTEPVSQAIESYINEKGCKFEKIINKHFDIKVSCFTKRCKIENKMLFNDTDQKYVIDCLEYLIKEMHQKNTILITNFLGKYLFILTFYKGETFLSFYGEFLSKFRNKSFKLHHNFEEELLPLEYLNVFTYKMKKKFENLYKTNDMPMINTQENIKLKVFIIWTMLYFTLTNYTYLETILSIKASVITNYLSLLILQNYHKNDEILFIAILISSSHSTKDALSKTITKIFNPNSLLFHLTQELTDLKFHGSVIFNFMFGIIDSYLVQNEAVSSANIIIYYYLNIDIRCLLIKYFNKENEDEFLDYFIDHLFYVDNVSQYDQIYLFLQNPLFLKELNPLLLKILNRYFMNWYNSFNILIDDVSTMISIDKECIWFLTPTKLPDKFNELQTVLSYLSKLLFEKWEFEIINSESDKDVIKCKYQIGNNGIYLCNDSEFNENMKKLEIEKDGNKDNISYYIDIETVYKEILKYNIINMEEEINNAIKIASIHQGNTGSIYYQITECICDFVARFNLRYNKETVEPMDNDNDSLSEIDTRSNDSSEKSYKTALAETSKENSVENNFCNVQ</sequence>
<organism evidence="2 3">
    <name type="scientific">Astathelohania contejeani</name>
    <dbReference type="NCBI Taxonomy" id="164912"/>
    <lineage>
        <taxon>Eukaryota</taxon>
        <taxon>Fungi</taxon>
        <taxon>Fungi incertae sedis</taxon>
        <taxon>Microsporidia</taxon>
        <taxon>Astathelohaniidae</taxon>
        <taxon>Astathelohania</taxon>
    </lineage>
</organism>
<protein>
    <recommendedName>
        <fullName evidence="4">FPL domain-containing protein</fullName>
    </recommendedName>
</protein>
<accession>A0ABQ7I2I3</accession>
<evidence type="ECO:0000256" key="1">
    <source>
        <dbReference type="SAM" id="MobiDB-lite"/>
    </source>
</evidence>
<dbReference type="EMBL" id="SBIQ01000007">
    <property type="protein sequence ID" value="KAF7684612.1"/>
    <property type="molecule type" value="Genomic_DNA"/>
</dbReference>
<feature type="compositionally biased region" description="Basic and acidic residues" evidence="1">
    <location>
        <begin position="554"/>
        <end position="566"/>
    </location>
</feature>
<name>A0ABQ7I2I3_9MICR</name>
<feature type="compositionally biased region" description="Acidic residues" evidence="1">
    <location>
        <begin position="542"/>
        <end position="552"/>
    </location>
</feature>
<dbReference type="Proteomes" id="UP001516464">
    <property type="component" value="Unassembled WGS sequence"/>
</dbReference>
<feature type="region of interest" description="Disordered" evidence="1">
    <location>
        <begin position="542"/>
        <end position="587"/>
    </location>
</feature>
<keyword evidence="3" id="KW-1185">Reference proteome</keyword>
<comment type="caution">
    <text evidence="2">The sequence shown here is derived from an EMBL/GenBank/DDBJ whole genome shotgun (WGS) entry which is preliminary data.</text>
</comment>
<evidence type="ECO:0000313" key="3">
    <source>
        <dbReference type="Proteomes" id="UP001516464"/>
    </source>
</evidence>
<evidence type="ECO:0000313" key="2">
    <source>
        <dbReference type="EMBL" id="KAF7684612.1"/>
    </source>
</evidence>
<proteinExistence type="predicted"/>